<evidence type="ECO:0000256" key="2">
    <source>
        <dbReference type="ARBA" id="ARBA00022556"/>
    </source>
</evidence>
<feature type="active site" description="Proton acceptor" evidence="6">
    <location>
        <position position="240"/>
    </location>
</feature>
<evidence type="ECO:0000256" key="1">
    <source>
        <dbReference type="ARBA" id="ARBA00022516"/>
    </source>
</evidence>
<dbReference type="GO" id="GO:0016410">
    <property type="term" value="F:N-acyltransferase activity"/>
    <property type="evidence" value="ECO:0007669"/>
    <property type="project" value="InterPro"/>
</dbReference>
<evidence type="ECO:0000256" key="4">
    <source>
        <dbReference type="ARBA" id="ARBA00023098"/>
    </source>
</evidence>
<keyword evidence="1 6" id="KW-0444">Lipid biosynthesis</keyword>
<keyword evidence="2 6" id="KW-0441">Lipid A biosynthesis</keyword>
<dbReference type="EC" id="2.3.1.191" evidence="6"/>
<dbReference type="InterPro" id="IPR001451">
    <property type="entry name" value="Hexapep"/>
</dbReference>
<keyword evidence="4 6" id="KW-0443">Lipid metabolism</keyword>
<protein>
    <recommendedName>
        <fullName evidence="6">UDP-3-O-acylglucosamine N-acyltransferase</fullName>
        <ecNumber evidence="6">2.3.1.191</ecNumber>
    </recommendedName>
</protein>
<dbReference type="Pfam" id="PF00132">
    <property type="entry name" value="Hexapep"/>
    <property type="match status" value="2"/>
</dbReference>
<proteinExistence type="inferred from homology"/>
<name>A0A518K3W4_9BACT</name>
<dbReference type="HAMAP" id="MF_00523">
    <property type="entry name" value="LpxD"/>
    <property type="match status" value="1"/>
</dbReference>
<dbReference type="NCBIfam" id="NF002060">
    <property type="entry name" value="PRK00892.1"/>
    <property type="match status" value="1"/>
</dbReference>
<dbReference type="UniPathway" id="UPA00973"/>
<accession>A0A518K3W4</accession>
<dbReference type="CDD" id="cd03352">
    <property type="entry name" value="LbH_LpxD"/>
    <property type="match status" value="1"/>
</dbReference>
<keyword evidence="5 6" id="KW-0012">Acyltransferase</keyword>
<reference evidence="7 8" key="1">
    <citation type="submission" date="2019-02" db="EMBL/GenBank/DDBJ databases">
        <title>Deep-cultivation of Planctomycetes and their phenomic and genomic characterization uncovers novel biology.</title>
        <authorList>
            <person name="Wiegand S."/>
            <person name="Jogler M."/>
            <person name="Boedeker C."/>
            <person name="Pinto D."/>
            <person name="Vollmers J."/>
            <person name="Rivas-Marin E."/>
            <person name="Kohn T."/>
            <person name="Peeters S.H."/>
            <person name="Heuer A."/>
            <person name="Rast P."/>
            <person name="Oberbeckmann S."/>
            <person name="Bunk B."/>
            <person name="Jeske O."/>
            <person name="Meyerdierks A."/>
            <person name="Storesund J.E."/>
            <person name="Kallscheuer N."/>
            <person name="Luecker S."/>
            <person name="Lage O.M."/>
            <person name="Pohl T."/>
            <person name="Merkel B.J."/>
            <person name="Hornburger P."/>
            <person name="Mueller R.-W."/>
            <person name="Bruemmer F."/>
            <person name="Labrenz M."/>
            <person name="Spormann A.M."/>
            <person name="Op den Camp H."/>
            <person name="Overmann J."/>
            <person name="Amann R."/>
            <person name="Jetten M.S.M."/>
            <person name="Mascher T."/>
            <person name="Medema M.H."/>
            <person name="Devos D.P."/>
            <person name="Kaster A.-K."/>
            <person name="Ovreas L."/>
            <person name="Rohde M."/>
            <person name="Galperin M.Y."/>
            <person name="Jogler C."/>
        </authorList>
    </citation>
    <scope>NUCLEOTIDE SEQUENCE [LARGE SCALE GENOMIC DNA]</scope>
    <source>
        <strain evidence="7 8">Spa11</strain>
    </source>
</reference>
<evidence type="ECO:0000313" key="7">
    <source>
        <dbReference type="EMBL" id="QDV72457.1"/>
    </source>
</evidence>
<dbReference type="Proteomes" id="UP000316426">
    <property type="component" value="Chromosome"/>
</dbReference>
<comment type="catalytic activity">
    <reaction evidence="6">
        <text>a UDP-3-O-[(3R)-3-hydroxyacyl]-alpha-D-glucosamine + a (3R)-hydroxyacyl-[ACP] = a UDP-2-N,3-O-bis[(3R)-3-hydroxyacyl]-alpha-D-glucosamine + holo-[ACP] + H(+)</text>
        <dbReference type="Rhea" id="RHEA:53836"/>
        <dbReference type="Rhea" id="RHEA-COMP:9685"/>
        <dbReference type="Rhea" id="RHEA-COMP:9945"/>
        <dbReference type="ChEBI" id="CHEBI:15378"/>
        <dbReference type="ChEBI" id="CHEBI:64479"/>
        <dbReference type="ChEBI" id="CHEBI:78827"/>
        <dbReference type="ChEBI" id="CHEBI:137740"/>
        <dbReference type="ChEBI" id="CHEBI:137748"/>
        <dbReference type="EC" id="2.3.1.191"/>
    </reaction>
</comment>
<comment type="function">
    <text evidence="6">Catalyzes the N-acylation of UDP-3-O-acylglucosamine using 3-hydroxyacyl-ACP as the acyl donor. Is involved in the biosynthesis of lipid A, a phosphorylated glycolipid that anchors the lipopolysaccharide to the outer membrane of the cell.</text>
</comment>
<keyword evidence="3 6" id="KW-0808">Transferase</keyword>
<dbReference type="AlphaFoldDB" id="A0A518K3W4"/>
<gene>
    <name evidence="6 7" type="primary">lpxD</name>
    <name evidence="7" type="ORF">Spa11_06340</name>
</gene>
<comment type="pathway">
    <text evidence="6">Bacterial outer membrane biogenesis; LPS lipid A biosynthesis.</text>
</comment>
<evidence type="ECO:0000313" key="8">
    <source>
        <dbReference type="Proteomes" id="UP000316426"/>
    </source>
</evidence>
<keyword evidence="8" id="KW-1185">Reference proteome</keyword>
<dbReference type="GO" id="GO:0009245">
    <property type="term" value="P:lipid A biosynthetic process"/>
    <property type="evidence" value="ECO:0007669"/>
    <property type="project" value="UniProtKB-UniRule"/>
</dbReference>
<dbReference type="InterPro" id="IPR011004">
    <property type="entry name" value="Trimer_LpxA-like_sf"/>
</dbReference>
<dbReference type="EMBL" id="CP036349">
    <property type="protein sequence ID" value="QDV72457.1"/>
    <property type="molecule type" value="Genomic_DNA"/>
</dbReference>
<dbReference type="KEGG" id="bmei:Spa11_06340"/>
<dbReference type="GO" id="GO:0103118">
    <property type="term" value="F:UDP-3-O-[(3R)-3-hydroxyacyl]-glucosamine N-acyltransferase activity"/>
    <property type="evidence" value="ECO:0007669"/>
    <property type="project" value="UniProtKB-EC"/>
</dbReference>
<dbReference type="GO" id="GO:0016020">
    <property type="term" value="C:membrane"/>
    <property type="evidence" value="ECO:0007669"/>
    <property type="project" value="GOC"/>
</dbReference>
<dbReference type="Gene3D" id="2.160.10.10">
    <property type="entry name" value="Hexapeptide repeat proteins"/>
    <property type="match status" value="1"/>
</dbReference>
<dbReference type="PANTHER" id="PTHR43378">
    <property type="entry name" value="UDP-3-O-ACYLGLUCOSAMINE N-ACYLTRANSFERASE"/>
    <property type="match status" value="1"/>
</dbReference>
<organism evidence="7 8">
    <name type="scientific">Botrimarina mediterranea</name>
    <dbReference type="NCBI Taxonomy" id="2528022"/>
    <lineage>
        <taxon>Bacteria</taxon>
        <taxon>Pseudomonadati</taxon>
        <taxon>Planctomycetota</taxon>
        <taxon>Planctomycetia</taxon>
        <taxon>Pirellulales</taxon>
        <taxon>Lacipirellulaceae</taxon>
        <taxon>Botrimarina</taxon>
    </lineage>
</organism>
<dbReference type="SUPFAM" id="SSF51161">
    <property type="entry name" value="Trimeric LpxA-like enzymes"/>
    <property type="match status" value="1"/>
</dbReference>
<dbReference type="Gene3D" id="3.40.1390.10">
    <property type="entry name" value="MurE/MurF, N-terminal domain"/>
    <property type="match status" value="1"/>
</dbReference>
<dbReference type="PANTHER" id="PTHR43378:SF2">
    <property type="entry name" value="UDP-3-O-ACYLGLUCOSAMINE N-ACYLTRANSFERASE 1, MITOCHONDRIAL-RELATED"/>
    <property type="match status" value="1"/>
</dbReference>
<dbReference type="InterPro" id="IPR007691">
    <property type="entry name" value="LpxD"/>
</dbReference>
<dbReference type="NCBIfam" id="TIGR01853">
    <property type="entry name" value="lipid_A_lpxD"/>
    <property type="match status" value="1"/>
</dbReference>
<dbReference type="RefSeq" id="WP_145107456.1">
    <property type="nucleotide sequence ID" value="NZ_CP036349.1"/>
</dbReference>
<evidence type="ECO:0000256" key="5">
    <source>
        <dbReference type="ARBA" id="ARBA00023315"/>
    </source>
</evidence>
<evidence type="ECO:0000256" key="3">
    <source>
        <dbReference type="ARBA" id="ARBA00022679"/>
    </source>
</evidence>
<sequence length="357" mass="36948">MAGSLTLGELAAMVGGEVYGDPATLVRNAWPPQDCDAHSITLVDSVENLPKLEGCAAAAFVAPLGVTEPGRPAIRVANVHAAFVAIVTHFRPRRERSVTGVHPTAVIAPSAVIGRDVSIGAGAVVGEEAVIGDGAMIGANTVVGDDCRVGAGTMLAPRVTLYEGAVVGERCRLHSGVVLGADGFGYRLVDGRHAPVPQLGSVEVGDDVEIGANTTIDRGVYGPTKIGDGTKIDNLVQIGHNCRIGRHNLLASQVGIAGSTSTGDYVVMAGQVGVRDHIHIGKGAIIAAMAGVTNDVPEGEVMLGAPATPVREQKLKIAAIAKLPQLRKEFRELCREVSDLQSRLAERPNNSTLDRAA</sequence>
<keyword evidence="6" id="KW-0677">Repeat</keyword>
<comment type="subunit">
    <text evidence="6">Homotrimer.</text>
</comment>
<comment type="similarity">
    <text evidence="6">Belongs to the transferase hexapeptide repeat family. LpxD subfamily.</text>
</comment>
<evidence type="ECO:0000256" key="6">
    <source>
        <dbReference type="HAMAP-Rule" id="MF_00523"/>
    </source>
</evidence>